<comment type="catalytic activity">
    <reaction evidence="1">
        <text>3',5'-cyclic CMP + H2O = CMP + H(+)</text>
        <dbReference type="Rhea" id="RHEA:72675"/>
        <dbReference type="ChEBI" id="CHEBI:15377"/>
        <dbReference type="ChEBI" id="CHEBI:15378"/>
        <dbReference type="ChEBI" id="CHEBI:58003"/>
        <dbReference type="ChEBI" id="CHEBI:60377"/>
    </reaction>
    <physiologicalReaction direction="left-to-right" evidence="1">
        <dbReference type="Rhea" id="RHEA:72676"/>
    </physiologicalReaction>
</comment>
<evidence type="ECO:0000256" key="1">
    <source>
        <dbReference type="ARBA" id="ARBA00034221"/>
    </source>
</evidence>
<dbReference type="Pfam" id="PF00753">
    <property type="entry name" value="Lactamase_B"/>
    <property type="match status" value="1"/>
</dbReference>
<comment type="caution">
    <text evidence="5">The sequence shown here is derived from an EMBL/GenBank/DDBJ whole genome shotgun (WGS) entry which is preliminary data.</text>
</comment>
<dbReference type="GO" id="GO:0016787">
    <property type="term" value="F:hydrolase activity"/>
    <property type="evidence" value="ECO:0007669"/>
    <property type="project" value="UniProtKB-KW"/>
</dbReference>
<dbReference type="InterPro" id="IPR001279">
    <property type="entry name" value="Metallo-B-lactamas"/>
</dbReference>
<dbReference type="InterPro" id="IPR048933">
    <property type="entry name" value="B_lactamase-like_C"/>
</dbReference>
<dbReference type="Gene3D" id="1.10.10.10">
    <property type="entry name" value="Winged helix-like DNA-binding domain superfamily/Winged helix DNA-binding domain"/>
    <property type="match status" value="1"/>
</dbReference>
<gene>
    <name evidence="5" type="ORF">H7B67_07020</name>
</gene>
<comment type="function">
    <text evidence="2">Counteracts the endogenous Pycsar antiviral defense system. Phosphodiesterase that enables metal-dependent hydrolysis of host cyclic nucleotide Pycsar defense signals such as cCMP and cUMP.</text>
</comment>
<dbReference type="Pfam" id="PF21221">
    <property type="entry name" value="B_lactamase-like_C"/>
    <property type="match status" value="1"/>
</dbReference>
<accession>A0A841STD8</accession>
<name>A0A841STD8_9BACL</name>
<dbReference type="Proteomes" id="UP000535838">
    <property type="component" value="Unassembled WGS sequence"/>
</dbReference>
<dbReference type="Gene3D" id="3.60.15.10">
    <property type="entry name" value="Ribonuclease Z/Hydroxyacylglutathione hydrolase-like"/>
    <property type="match status" value="1"/>
</dbReference>
<dbReference type="RefSeq" id="WP_185119067.1">
    <property type="nucleotide sequence ID" value="NZ_JACJVQ010000005.1"/>
</dbReference>
<comment type="catalytic activity">
    <reaction evidence="3">
        <text>3',5'-cyclic UMP + H2O = UMP + H(+)</text>
        <dbReference type="Rhea" id="RHEA:70575"/>
        <dbReference type="ChEBI" id="CHEBI:15377"/>
        <dbReference type="ChEBI" id="CHEBI:15378"/>
        <dbReference type="ChEBI" id="CHEBI:57865"/>
        <dbReference type="ChEBI" id="CHEBI:184387"/>
    </reaction>
    <physiologicalReaction direction="left-to-right" evidence="3">
        <dbReference type="Rhea" id="RHEA:70576"/>
    </physiologicalReaction>
</comment>
<reference evidence="5 6" key="1">
    <citation type="submission" date="2020-08" db="EMBL/GenBank/DDBJ databases">
        <title>Cohnella phylogeny.</title>
        <authorList>
            <person name="Dunlap C."/>
        </authorList>
    </citation>
    <scope>NUCLEOTIDE SEQUENCE [LARGE SCALE GENOMIC DNA]</scope>
    <source>
        <strain evidence="5 6">DSM 25241</strain>
    </source>
</reference>
<evidence type="ECO:0000256" key="3">
    <source>
        <dbReference type="ARBA" id="ARBA00048505"/>
    </source>
</evidence>
<dbReference type="CDD" id="cd07725">
    <property type="entry name" value="TTHA1429-like_MBL-fold"/>
    <property type="match status" value="1"/>
</dbReference>
<dbReference type="InterPro" id="IPR036866">
    <property type="entry name" value="RibonucZ/Hydroxyglut_hydro"/>
</dbReference>
<proteinExistence type="predicted"/>
<dbReference type="PANTHER" id="PTHR23131">
    <property type="entry name" value="ENDORIBONUCLEASE LACTB2"/>
    <property type="match status" value="1"/>
</dbReference>
<dbReference type="PANTHER" id="PTHR23131:SF4">
    <property type="entry name" value="METALLO-BETA-LACTAMASE SUPERFAMILY POTEIN"/>
    <property type="match status" value="1"/>
</dbReference>
<organism evidence="5 6">
    <name type="scientific">Cohnella thailandensis</name>
    <dbReference type="NCBI Taxonomy" id="557557"/>
    <lineage>
        <taxon>Bacteria</taxon>
        <taxon>Bacillati</taxon>
        <taxon>Bacillota</taxon>
        <taxon>Bacilli</taxon>
        <taxon>Bacillales</taxon>
        <taxon>Paenibacillaceae</taxon>
        <taxon>Cohnella</taxon>
    </lineage>
</organism>
<evidence type="ECO:0000313" key="5">
    <source>
        <dbReference type="EMBL" id="MBB6633856.1"/>
    </source>
</evidence>
<keyword evidence="5" id="KW-0378">Hydrolase</keyword>
<keyword evidence="6" id="KW-1185">Reference proteome</keyword>
<protein>
    <submittedName>
        <fullName evidence="5">MBL fold metallo-hydrolase</fullName>
    </submittedName>
</protein>
<evidence type="ECO:0000256" key="2">
    <source>
        <dbReference type="ARBA" id="ARBA00034301"/>
    </source>
</evidence>
<dbReference type="EMBL" id="JACJVQ010000005">
    <property type="protein sequence ID" value="MBB6633856.1"/>
    <property type="molecule type" value="Genomic_DNA"/>
</dbReference>
<dbReference type="AlphaFoldDB" id="A0A841STD8"/>
<evidence type="ECO:0000313" key="6">
    <source>
        <dbReference type="Proteomes" id="UP000535838"/>
    </source>
</evidence>
<dbReference type="SUPFAM" id="SSF56281">
    <property type="entry name" value="Metallo-hydrolase/oxidoreductase"/>
    <property type="match status" value="1"/>
</dbReference>
<feature type="domain" description="Metallo-beta-lactamase" evidence="4">
    <location>
        <begin position="28"/>
        <end position="244"/>
    </location>
</feature>
<sequence length="365" mass="40541">MREASAALTRLNNGWVQAKVPLPFSLKWVNAYLLPNGKRWTIIDPGLRTEETEAFWTVTLSELGVDWPDIEAIVLTHYHPDHYGLAGWFQERTGAPVHMSGVSAAYARRLWGEDETFSEELIEAFQSHGFPDELLGGLRDHLSGVKKQVQPHPAEIRLLPEPGGQRFEMAGLTWEPIGGEGHAPGHRSFYQPESRIILCGDQVLPHITPNIGWLPGGDPDPLGSYLSSLERMLACEATLALPGHRDPFPDFRGRVEELIAHHDRRLKQIEKLLEEAGPMSGFELCDKLFGARISGNPHNHRFAMSETIAHAERLVFSGAVVRIGADGTETGMQAIPPFSSILSSLAPPPPSRMLTGRQLIRYRRA</sequence>
<dbReference type="InterPro" id="IPR050662">
    <property type="entry name" value="Sec-metab_biosynth-thioest"/>
</dbReference>
<dbReference type="InterPro" id="IPR036388">
    <property type="entry name" value="WH-like_DNA-bd_sf"/>
</dbReference>
<evidence type="ECO:0000259" key="4">
    <source>
        <dbReference type="SMART" id="SM00849"/>
    </source>
</evidence>
<dbReference type="SMART" id="SM00849">
    <property type="entry name" value="Lactamase_B"/>
    <property type="match status" value="1"/>
</dbReference>